<sequence>MAERSKRRSTIASATAVILVVGTVVALSLTYDGVATADVSLNDGGVWVTGTADTRIGRLNYPIEEVDAQLAAATASFDILQDASDVLIVDDGLGRVDRIDTATVAGAGGAALPSSRQIDLGGGTVSVLDSGTGDLRVVTVDTLAALEDEELDATLRVGVRSVIDVDGEGTTWIFDPATRVVTAVTREDADLLALIARGDDGEEAADDAATDEAAASDPATDGALAATGDEVAVEDLEPPELTTFDLTESILDPEGLDTADVEIAAVGTDPVVTISRTIRVDDENRPQVEIVQPERDPILLSDVAAELGTELDADEVALQATGAERPDVTIATRDALLRIPLEGGEARMTKAESAGTPATPVVVKGCAFGAWSADAASAMRFCNDAGVPMAVDGAGADAQLAFRVNRDYVVLNNMATGAVWMIENQLIPVADWLDTSPPPNSQQEEEDSHDTVQEDVPLDRDQPNRAPTAADDDLGVRPGTTRVLPLLDNDADPDGDLLTILPPGDFPEAFGTPQLVMGGRALQVVVPPDASGTATFTYTADDGRGLTDDALVTLRAVPLGENSPPEVIRDVTLRVASGASVTRNVFADIRDPDGDELTLSGATVDSEGDSVRTTPDGSVTFSDAGVSTSPKRITLQVFDGYELTPIEIAVEVTPGNQPPRAEFDFATAFVGQTIVLTPLDNDTDTSGQQPRLAQVQPFGNGQTAPNFADGTVEFTPDQPGPVYATYLIADDEGATGEGLIRVDVKTPTDGDPIAVRDTAMLPPGGEVLVDVLQNDTDPQGGVLAVQQVDVPSGYGLNVAVLEHRLLRITSDRVLAEPVRIGYTIANETGSAVGEVLVVPLRADTQPQPPVAVKDTVSVRAGDYVTIPVLSNDHHPNGLEFTLDETLPTMPENGLMFATQNVLRYQAPAEPGQQTAIYSVTDVNGQQNSAQVVIEVKASEGNAAPVPIDVDTRAFQRELIRVPINLIGIDPDGDSVQLLGLGSAPTLGQVTEIGTDYLDYVPFGNAVGTDTFDFLVRDRPGQIATGTVSVGIVPPPAINRNPVVPAVEAHHRPERTVTVNVLEEATDPDGDQLAVTRVTDPGGLTVEVTQDSQLQISTPVESGTFPIGFEVTDGNGGVAVSTLVLEVSPEAPLHTPVAVDDLVPVSDIVGSDSALVDVLANDYDPDGDASDLVLGLTDGQQTASIETVDGIQQVRVTLTPTRQVVTYQITDSDGLVTYAFIDVPGTEDSGPALRSGFTELEVMTGETLAIELNDHIVAVSGDPVQVTDTSKARATNSDGTPPVTGPTTLTFTSAAGYVGLASVTLEVTDAADLNDPERKVSVITIPINVTANGNTPPTISSTEINVEAGQSEPQIIRLPALADDVDGVDRPNLRFELLGQPEGFTAELVNLTELHVTAALDTQKGTRGEFQVSVTDGVNEPVVGTMIANAVASSAAPAVAVDDDLGEVQQGQTASIDVLANDSNPFPGEALTIVNAATETGVAQVGANGGTITVTPPSDFVGRLSIVYTVQDATGDPDRQVQARVRANVIGVPAAPSAPRVEAVGNREVTVSFTTPIDNGAPITGYTVQWAGGSQACASTTCVIGGLTNNVEYTFTVTAENKVGPGPASASSAVARPDVKPGAPGAPTLKFQDSAIEVAWSTPANEGSPIIDYDVQISPATGGGQQSVGTQTGYTWGSLQNGTAYTFRVRARNSAPDPGDWSAWSAPETPAAPPATPQAPRATRVDTPIGGQIQVAWQAPANNGDALRDYVLTPLRGGAAQPAITLPPGQTSYTYAAENGQDYAFTVSTSNKAGPSGTSPASSSVRSFGQPAQVGGTTAAPTGSNGQIVVTHGTPSDNGQAISRFEYALNGGGYQALPGNKIIGGLANGSSYTVQVRACNTYCGPASAASSAAVPYGPIGNPSVRGEKVGATGTRFTIARPSSGANGRPESAFQYRVNNEGWQNVPGGGVVNLGNDYDQAYTVDVRYAVSGPDQETTASAGPVRTDPRPPPVVPKVESFRTRSADGASDPSGNFCRNAPGYPCYFSDMRYENVPNEIYTITYSENGSIVRTYTGERLSGNGVFETGRFSGFNPNIQFCIQSGGGPRTCG</sequence>
<feature type="compositionally biased region" description="Basic and acidic residues" evidence="4">
    <location>
        <begin position="449"/>
        <end position="463"/>
    </location>
</feature>
<feature type="domain" description="Fibronectin type-III" evidence="5">
    <location>
        <begin position="1534"/>
        <end position="1621"/>
    </location>
</feature>
<feature type="domain" description="Fibronectin type-III" evidence="5">
    <location>
        <begin position="1715"/>
        <end position="1810"/>
    </location>
</feature>
<dbReference type="Pfam" id="PF17803">
    <property type="entry name" value="Cadherin_4"/>
    <property type="match status" value="1"/>
</dbReference>
<feature type="domain" description="Fibronectin type-III" evidence="5">
    <location>
        <begin position="1622"/>
        <end position="1711"/>
    </location>
</feature>
<feature type="region of interest" description="Disordered" evidence="4">
    <location>
        <begin position="1790"/>
        <end position="1824"/>
    </location>
</feature>
<dbReference type="EMBL" id="RHPJ01000003">
    <property type="protein sequence ID" value="TGO04383.1"/>
    <property type="molecule type" value="Genomic_DNA"/>
</dbReference>
<feature type="region of interest" description="Disordered" evidence="4">
    <location>
        <begin position="1693"/>
        <end position="1722"/>
    </location>
</feature>
<keyword evidence="3" id="KW-0624">Polysaccharide degradation</keyword>
<dbReference type="PANTHER" id="PTHR13817:SF73">
    <property type="entry name" value="FIBRONECTIN TYPE-III DOMAIN-CONTAINING PROTEIN"/>
    <property type="match status" value="1"/>
</dbReference>
<dbReference type="RefSeq" id="WP_135849991.1">
    <property type="nucleotide sequence ID" value="NZ_RHPJ01000003.1"/>
</dbReference>
<evidence type="ECO:0000256" key="2">
    <source>
        <dbReference type="ARBA" id="ARBA00023295"/>
    </source>
</evidence>
<dbReference type="GO" id="GO:0000272">
    <property type="term" value="P:polysaccharide catabolic process"/>
    <property type="evidence" value="ECO:0007669"/>
    <property type="project" value="UniProtKB-KW"/>
</dbReference>
<dbReference type="SUPFAM" id="SSF49265">
    <property type="entry name" value="Fibronectin type III"/>
    <property type="match status" value="2"/>
</dbReference>
<dbReference type="PANTHER" id="PTHR13817">
    <property type="entry name" value="TITIN"/>
    <property type="match status" value="1"/>
</dbReference>
<dbReference type="OrthoDB" id="5241356at2"/>
<dbReference type="InterPro" id="IPR050964">
    <property type="entry name" value="Striated_Muscle_Regulatory"/>
</dbReference>
<dbReference type="CDD" id="cd00063">
    <property type="entry name" value="FN3"/>
    <property type="match status" value="2"/>
</dbReference>
<dbReference type="InterPro" id="IPR040853">
    <property type="entry name" value="RapA2_cadherin-like"/>
</dbReference>
<evidence type="ECO:0000313" key="6">
    <source>
        <dbReference type="EMBL" id="TGO04383.1"/>
    </source>
</evidence>
<reference evidence="6 7" key="1">
    <citation type="submission" date="2018-11" db="EMBL/GenBank/DDBJ databases">
        <title>Complete genome sequencing of the Actinobacteria Serinibacter sp. K3-2.</title>
        <authorList>
            <person name="Rakitin A.L."/>
            <person name="Beletsky A.V."/>
            <person name="Mardanov A.V."/>
            <person name="Ravin N.V."/>
            <person name="Gromova A.S."/>
            <person name="Filippova S.N."/>
            <person name="Gal'Chenko V.F."/>
        </authorList>
    </citation>
    <scope>NUCLEOTIDE SEQUENCE [LARGE SCALE GENOMIC DNA]</scope>
    <source>
        <strain evidence="6 7">K3-2</strain>
    </source>
</reference>
<evidence type="ECO:0000256" key="1">
    <source>
        <dbReference type="ARBA" id="ARBA00022737"/>
    </source>
</evidence>
<keyword evidence="7" id="KW-1185">Reference proteome</keyword>
<dbReference type="Pfam" id="PF00041">
    <property type="entry name" value="fn3"/>
    <property type="match status" value="2"/>
</dbReference>
<feature type="compositionally biased region" description="Polar residues" evidence="4">
    <location>
        <begin position="1814"/>
        <end position="1824"/>
    </location>
</feature>
<proteinExistence type="predicted"/>
<evidence type="ECO:0000313" key="7">
    <source>
        <dbReference type="Proteomes" id="UP000297318"/>
    </source>
</evidence>
<comment type="caution">
    <text evidence="6">The sequence shown here is derived from an EMBL/GenBank/DDBJ whole genome shotgun (WGS) entry which is preliminary data.</text>
</comment>
<evidence type="ECO:0000256" key="4">
    <source>
        <dbReference type="SAM" id="MobiDB-lite"/>
    </source>
</evidence>
<dbReference type="InterPro" id="IPR003961">
    <property type="entry name" value="FN3_dom"/>
</dbReference>
<keyword evidence="2" id="KW-0326">Glycosidase</keyword>
<dbReference type="InterPro" id="IPR013783">
    <property type="entry name" value="Ig-like_fold"/>
</dbReference>
<keyword evidence="2" id="KW-0378">Hydrolase</keyword>
<organism evidence="6 7">
    <name type="scientific">Serinibacter arcticus</name>
    <dbReference type="NCBI Taxonomy" id="1655435"/>
    <lineage>
        <taxon>Bacteria</taxon>
        <taxon>Bacillati</taxon>
        <taxon>Actinomycetota</taxon>
        <taxon>Actinomycetes</taxon>
        <taxon>Micrococcales</taxon>
        <taxon>Beutenbergiaceae</taxon>
        <taxon>Serinibacter</taxon>
    </lineage>
</organism>
<dbReference type="Pfam" id="PF17963">
    <property type="entry name" value="Big_9"/>
    <property type="match status" value="7"/>
</dbReference>
<dbReference type="Gene3D" id="2.60.40.10">
    <property type="entry name" value="Immunoglobulins"/>
    <property type="match status" value="3"/>
</dbReference>
<dbReference type="InterPro" id="IPR036116">
    <property type="entry name" value="FN3_sf"/>
</dbReference>
<name>A0A4Z1E1J1_9MICO</name>
<protein>
    <submittedName>
        <fullName evidence="6">Fibronectin, type III domain protein</fullName>
    </submittedName>
</protein>
<accession>A0A4Z1E1J1</accession>
<dbReference type="NCBIfam" id="NF012211">
    <property type="entry name" value="tand_rpt_95"/>
    <property type="match status" value="1"/>
</dbReference>
<evidence type="ECO:0000256" key="3">
    <source>
        <dbReference type="ARBA" id="ARBA00023326"/>
    </source>
</evidence>
<dbReference type="Gene3D" id="2.60.40.2810">
    <property type="match status" value="1"/>
</dbReference>
<dbReference type="GO" id="GO:0016798">
    <property type="term" value="F:hydrolase activity, acting on glycosyl bonds"/>
    <property type="evidence" value="ECO:0007669"/>
    <property type="project" value="UniProtKB-KW"/>
</dbReference>
<keyword evidence="3" id="KW-0119">Carbohydrate metabolism</keyword>
<dbReference type="Proteomes" id="UP000297318">
    <property type="component" value="Unassembled WGS sequence"/>
</dbReference>
<feature type="compositionally biased region" description="Low complexity" evidence="4">
    <location>
        <begin position="1792"/>
        <end position="1803"/>
    </location>
</feature>
<keyword evidence="1" id="KW-0677">Repeat</keyword>
<dbReference type="PROSITE" id="PS50853">
    <property type="entry name" value="FN3"/>
    <property type="match status" value="3"/>
</dbReference>
<gene>
    <name evidence="6" type="ORF">SERN_1976</name>
</gene>
<evidence type="ECO:0000259" key="5">
    <source>
        <dbReference type="PROSITE" id="PS50853"/>
    </source>
</evidence>
<feature type="region of interest" description="Disordered" evidence="4">
    <location>
        <begin position="432"/>
        <end position="478"/>
    </location>
</feature>
<dbReference type="SMART" id="SM00060">
    <property type="entry name" value="FN3"/>
    <property type="match status" value="3"/>
</dbReference>